<gene>
    <name evidence="2" type="ORF">DXD95_05985</name>
</gene>
<dbReference type="EMBL" id="QSOB01000007">
    <property type="protein sequence ID" value="RGI68946.1"/>
    <property type="molecule type" value="Genomic_DNA"/>
</dbReference>
<evidence type="ECO:0000313" key="2">
    <source>
        <dbReference type="EMBL" id="RGI68946.1"/>
    </source>
</evidence>
<dbReference type="AlphaFoldDB" id="A0A3E4EDV9"/>
<evidence type="ECO:0000313" key="3">
    <source>
        <dbReference type="Proteomes" id="UP000260642"/>
    </source>
</evidence>
<sequence>MLNDATGFKKIYLAAGLSSVYFYPQLFIFLHNYRVNTFKAEDNYYLIPQSLANSSSLSSHSAVSDISHYCFPLPLSAFLSMEKRICGLFE</sequence>
<dbReference type="Proteomes" id="UP000260642">
    <property type="component" value="Unassembled WGS sequence"/>
</dbReference>
<organism evidence="2 3">
    <name type="scientific">Agathobacter rectalis</name>
    <dbReference type="NCBI Taxonomy" id="39491"/>
    <lineage>
        <taxon>Bacteria</taxon>
        <taxon>Bacillati</taxon>
        <taxon>Bacillota</taxon>
        <taxon>Clostridia</taxon>
        <taxon>Lachnospirales</taxon>
        <taxon>Lachnospiraceae</taxon>
        <taxon>Agathobacter</taxon>
    </lineage>
</organism>
<name>A0A3E4EDV9_9FIRM</name>
<keyword evidence="1" id="KW-1133">Transmembrane helix</keyword>
<keyword evidence="1" id="KW-0812">Transmembrane</keyword>
<keyword evidence="1" id="KW-0472">Membrane</keyword>
<comment type="caution">
    <text evidence="2">The sequence shown here is derived from an EMBL/GenBank/DDBJ whole genome shotgun (WGS) entry which is preliminary data.</text>
</comment>
<dbReference type="RefSeq" id="WP_117482260.1">
    <property type="nucleotide sequence ID" value="NZ_QSOB01000007.1"/>
</dbReference>
<accession>A0A3E4EDV9</accession>
<proteinExistence type="predicted"/>
<protein>
    <submittedName>
        <fullName evidence="2">Uncharacterized protein</fullName>
    </submittedName>
</protein>
<feature type="transmembrane region" description="Helical" evidence="1">
    <location>
        <begin position="12"/>
        <end position="30"/>
    </location>
</feature>
<reference evidence="2 3" key="1">
    <citation type="submission" date="2018-08" db="EMBL/GenBank/DDBJ databases">
        <title>A genome reference for cultivated species of the human gut microbiota.</title>
        <authorList>
            <person name="Zou Y."/>
            <person name="Xue W."/>
            <person name="Luo G."/>
        </authorList>
    </citation>
    <scope>NUCLEOTIDE SEQUENCE [LARGE SCALE GENOMIC DNA]</scope>
    <source>
        <strain evidence="2 3">TM10-3</strain>
    </source>
</reference>
<evidence type="ECO:0000256" key="1">
    <source>
        <dbReference type="SAM" id="Phobius"/>
    </source>
</evidence>